<dbReference type="Gene3D" id="3.40.50.10810">
    <property type="entry name" value="Tandem AAA-ATPase domain"/>
    <property type="match status" value="2"/>
</dbReference>
<dbReference type="InterPro" id="IPR027417">
    <property type="entry name" value="P-loop_NTPase"/>
</dbReference>
<feature type="domain" description="Helicase ATP-binding" evidence="2">
    <location>
        <begin position="165"/>
        <end position="314"/>
    </location>
</feature>
<name>A0ABU0WDC0_9PROT</name>
<comment type="caution">
    <text evidence="4">The sequence shown here is derived from an EMBL/GenBank/DDBJ whole genome shotgun (WGS) entry which is preliminary data.</text>
</comment>
<dbReference type="Pfam" id="PF00271">
    <property type="entry name" value="Helicase_C"/>
    <property type="match status" value="1"/>
</dbReference>
<dbReference type="PROSITE" id="PS51192">
    <property type="entry name" value="HELICASE_ATP_BIND_1"/>
    <property type="match status" value="1"/>
</dbReference>
<dbReference type="SMART" id="SM00490">
    <property type="entry name" value="HELICc"/>
    <property type="match status" value="1"/>
</dbReference>
<accession>A0ABU0WDC0</accession>
<dbReference type="SMART" id="SM00487">
    <property type="entry name" value="DEXDc"/>
    <property type="match status" value="1"/>
</dbReference>
<dbReference type="InterPro" id="IPR014001">
    <property type="entry name" value="Helicase_ATP-bd"/>
</dbReference>
<sequence length="1079" mass="119523">MFVKARIGENASLGIGKLIHQHGQSCTVEYFDAPFADGILHTYHTSEIEPFTLPGQTRLYYFNPRTGAWEIGRLLEDLEDRLHVRFPNGSDRLLPASEVFVRWARPITDPTPFLASRINETPHFADGRSGFVRSIMAQRAVTMGMSALASSAVELEAHQIEVVRRVLQDPVQRYLLADEVGLGKTVEAGVLIRQCVLDFGGHGMIVVIVPDALEAQWRTELVSKFFLGHCLDKLIHVLPLSGHERIKSLLRGASMLVIDEAHHLTGKPAGPEGALYADVAAAAPDIERVLLLSATPAIHNERGFLEILHLLDPDTYPLGDEAGLRRRIENRQVLAGIVAGLAPENVLYLDPTLDELTALFADDRLLQEHVTALREIANRLPSEDDPDLVAAIGRVRAHVGEIYRLHRRILRHRRRTIVGLTPGRSGATRIEYGCPATARACEAAEAWRFDESTAADDSGAHVERGTAFLQVLDRIAEYACSGGGTVGGLARRADLVGDIERFATINRRLSGREAFDARADALVEALKKNLRPKQQFVVFCSESETANALAALLHKRLGVPVDRHDPDKEDWLAFNSDTGRPLLVCDRRAEEGLNLQGGRKTVVHYDLPLNPNRVEQRLGRADRYGSGDAVRSLVLVCRDNPFETAWVDYLDRALRVFDRSVASLQYLIEETTRGLCGALFREGAEAVTDLTQSSAGEDGTIEREIRNLDQQDALDALGAPPVDTLDALAEVDDDWRELDHAASAWIEFNLQFSRVDGQADMGRSGAEADPFSYRYITHQPHTLVPLETFYERCATSIDKAAMGKRGRVLKTVPLTYRRKTALSREGRAAHARLLRYGDPFITGMWNLTQDDDRGRSTAFWRFFPGLRTEGTAHLYFRFDFIVEPDLTCARAVLAGAGKLSDSAQAAIKRRGDMALPPTFQTIWLDQELEPVTDEADLARLVLPYRPEAQPQGGRDYNLNPSRWRNIAQLGLPQLTDWPATCQAARRRAEEVLGDLPTFRDLIKGALLRSNRVDQERLGHLHARADRRGLPTDQADWALERDLSAALSQGIASPSIMVDAVVASFVCGDAAATATVDGRD</sequence>
<dbReference type="PANTHER" id="PTHR45766">
    <property type="entry name" value="DNA ANNEALING HELICASE AND ENDONUCLEASE ZRANB3 FAMILY MEMBER"/>
    <property type="match status" value="1"/>
</dbReference>
<dbReference type="InterPro" id="IPR001650">
    <property type="entry name" value="Helicase_C-like"/>
</dbReference>
<reference evidence="4 5" key="1">
    <citation type="submission" date="2023-06" db="EMBL/GenBank/DDBJ databases">
        <title>Azospirillum isscasensis sp.nov, a bacterium isolated from rhizosphere soil of rice.</title>
        <authorList>
            <person name="Wang H."/>
        </authorList>
    </citation>
    <scope>NUCLEOTIDE SEQUENCE [LARGE SCALE GENOMIC DNA]</scope>
    <source>
        <strain evidence="4 5">C340-1</strain>
    </source>
</reference>
<evidence type="ECO:0000256" key="1">
    <source>
        <dbReference type="ARBA" id="ARBA00022801"/>
    </source>
</evidence>
<evidence type="ECO:0000259" key="2">
    <source>
        <dbReference type="PROSITE" id="PS51192"/>
    </source>
</evidence>
<keyword evidence="5" id="KW-1185">Reference proteome</keyword>
<protein>
    <submittedName>
        <fullName evidence="4">Protein DpdE</fullName>
    </submittedName>
</protein>
<dbReference type="EMBL" id="JAUJFI010000016">
    <property type="protein sequence ID" value="MDQ2102192.1"/>
    <property type="molecule type" value="Genomic_DNA"/>
</dbReference>
<gene>
    <name evidence="4" type="primary">dpdE</name>
    <name evidence="4" type="ORF">QSG27_05755</name>
</gene>
<dbReference type="PANTHER" id="PTHR45766:SF6">
    <property type="entry name" value="SWI_SNF-RELATED MATRIX-ASSOCIATED ACTIN-DEPENDENT REGULATOR OF CHROMATIN SUBFAMILY A-LIKE PROTEIN 1"/>
    <property type="match status" value="1"/>
</dbReference>
<dbReference type="PROSITE" id="PS51194">
    <property type="entry name" value="HELICASE_CTER"/>
    <property type="match status" value="1"/>
</dbReference>
<dbReference type="Gene3D" id="3.40.50.300">
    <property type="entry name" value="P-loop containing nucleotide triphosphate hydrolases"/>
    <property type="match status" value="1"/>
</dbReference>
<proteinExistence type="predicted"/>
<dbReference type="CDD" id="cd18793">
    <property type="entry name" value="SF2_C_SNF"/>
    <property type="match status" value="1"/>
</dbReference>
<dbReference type="Proteomes" id="UP001227317">
    <property type="component" value="Unassembled WGS sequence"/>
</dbReference>
<dbReference type="InterPro" id="IPR049730">
    <property type="entry name" value="SNF2/RAD54-like_C"/>
</dbReference>
<dbReference type="RefSeq" id="WP_306704172.1">
    <property type="nucleotide sequence ID" value="NZ_JAUJFI010000016.1"/>
</dbReference>
<evidence type="ECO:0000313" key="5">
    <source>
        <dbReference type="Proteomes" id="UP001227317"/>
    </source>
</evidence>
<evidence type="ECO:0000259" key="3">
    <source>
        <dbReference type="PROSITE" id="PS51194"/>
    </source>
</evidence>
<dbReference type="InterPro" id="IPR038718">
    <property type="entry name" value="SNF2-like_sf"/>
</dbReference>
<dbReference type="SUPFAM" id="SSF52540">
    <property type="entry name" value="P-loop containing nucleoside triphosphate hydrolases"/>
    <property type="match status" value="2"/>
</dbReference>
<evidence type="ECO:0000313" key="4">
    <source>
        <dbReference type="EMBL" id="MDQ2102192.1"/>
    </source>
</evidence>
<dbReference type="NCBIfam" id="NF041062">
    <property type="entry name" value="DpdE"/>
    <property type="match status" value="1"/>
</dbReference>
<feature type="domain" description="Helicase C-terminal" evidence="3">
    <location>
        <begin position="522"/>
        <end position="672"/>
    </location>
</feature>
<organism evidence="4 5">
    <name type="scientific">Azospirillum isscasi</name>
    <dbReference type="NCBI Taxonomy" id="3053926"/>
    <lineage>
        <taxon>Bacteria</taxon>
        <taxon>Pseudomonadati</taxon>
        <taxon>Pseudomonadota</taxon>
        <taxon>Alphaproteobacteria</taxon>
        <taxon>Rhodospirillales</taxon>
        <taxon>Azospirillaceae</taxon>
        <taxon>Azospirillum</taxon>
    </lineage>
</organism>
<keyword evidence="1" id="KW-0378">Hydrolase</keyword>